<protein>
    <recommendedName>
        <fullName evidence="2">DUF4382 domain-containing protein</fullName>
    </recommendedName>
</protein>
<dbReference type="Pfam" id="PF14321">
    <property type="entry name" value="DUF4382"/>
    <property type="match status" value="1"/>
</dbReference>
<name>E1SKY6_FERBD</name>
<dbReference type="OrthoDB" id="7062064at2"/>
<dbReference type="KEGG" id="fbl:Fbal_0166"/>
<feature type="region of interest" description="Disordered" evidence="1">
    <location>
        <begin position="22"/>
        <end position="44"/>
    </location>
</feature>
<keyword evidence="4" id="KW-1185">Reference proteome</keyword>
<feature type="domain" description="DUF4382" evidence="2">
    <location>
        <begin position="39"/>
        <end position="179"/>
    </location>
</feature>
<evidence type="ECO:0000259" key="2">
    <source>
        <dbReference type="Pfam" id="PF14321"/>
    </source>
</evidence>
<gene>
    <name evidence="3" type="ordered locus">Fbal_0166</name>
</gene>
<evidence type="ECO:0000313" key="3">
    <source>
        <dbReference type="EMBL" id="ADN74380.1"/>
    </source>
</evidence>
<dbReference type="STRING" id="550540.Fbal_0166"/>
<dbReference type="HOGENOM" id="CLU_072066_0_0_6"/>
<dbReference type="Proteomes" id="UP000006683">
    <property type="component" value="Chromosome"/>
</dbReference>
<evidence type="ECO:0000256" key="1">
    <source>
        <dbReference type="SAM" id="MobiDB-lite"/>
    </source>
</evidence>
<reference evidence="3 4" key="1">
    <citation type="journal article" date="2010" name="Stand. Genomic Sci.">
        <title>Complete genome sequence of Ferrimonas balearica type strain (PAT).</title>
        <authorList>
            <person name="Nolan M."/>
            <person name="Sikorski J."/>
            <person name="Davenport K."/>
            <person name="Lucas S."/>
            <person name="Glavina Del Rio T."/>
            <person name="Tice H."/>
            <person name="Cheng J."/>
            <person name="Goodwin L."/>
            <person name="Pitluck S."/>
            <person name="Liolios K."/>
            <person name="Ivanova N."/>
            <person name="Mavromatis K."/>
            <person name="Ovchinnikova G."/>
            <person name="Pati A."/>
            <person name="Chen A."/>
            <person name="Palaniappan K."/>
            <person name="Land M."/>
            <person name="Hauser L."/>
            <person name="Chang Y."/>
            <person name="Jeffries C."/>
            <person name="Tapia R."/>
            <person name="Brettin T."/>
            <person name="Detter J."/>
            <person name="Han C."/>
            <person name="Yasawong M."/>
            <person name="Rohde M."/>
            <person name="Tindall B."/>
            <person name="Goker M."/>
            <person name="Woyke T."/>
            <person name="Bristow J."/>
            <person name="Eisen J."/>
            <person name="Markowitz V."/>
            <person name="Hugenholtz P."/>
            <person name="Kyrpides N."/>
            <person name="Klenk H."/>
            <person name="Lapidus A."/>
        </authorList>
    </citation>
    <scope>NUCLEOTIDE SEQUENCE [LARGE SCALE GENOMIC DNA]</scope>
    <source>
        <strain evidence="4">DSM 9799 / CCM 4581 / KCTC 23876 / PAT</strain>
    </source>
</reference>
<evidence type="ECO:0000313" key="4">
    <source>
        <dbReference type="Proteomes" id="UP000006683"/>
    </source>
</evidence>
<sequence>MGGRMKRAMWLMAVLLAGCGGGDGDSPAPSPEPTPAEGLSIGLSDAPADGVSHLILQMHSLELTPGGHMGGHHGGGDPIVLDMSHHRVDMLAYQGDDAYPLLHQHQLEPGRYQLRLHWTPGTGDHGSYVDDGEGRHPLHGDHPYFDLGEVTIHEGLHHNFTLEMDLRQGLHHNGEHYALEHHGMRWVDNDTMGHLKGTVDASWIADCEADNASLAGPDSQFVHAAYLYPDGTTLAQMDDIAPAAADGQVAPLATSWVHQDHNGDWVFGVGFLPAGRYQVGYTCLGHLDQPDSNEAADGDFALYRDGGVVIIESGEGGGHHNTHRCGG</sequence>
<dbReference type="InterPro" id="IPR025491">
    <property type="entry name" value="DUF4382"/>
</dbReference>
<dbReference type="PROSITE" id="PS51257">
    <property type="entry name" value="PROKAR_LIPOPROTEIN"/>
    <property type="match status" value="1"/>
</dbReference>
<dbReference type="EMBL" id="CP002209">
    <property type="protein sequence ID" value="ADN74380.1"/>
    <property type="molecule type" value="Genomic_DNA"/>
</dbReference>
<accession>E1SKY6</accession>
<organism evidence="3 4">
    <name type="scientific">Ferrimonas balearica (strain DSM 9799 / CCM 4581 / KCTC 23876 / PAT)</name>
    <dbReference type="NCBI Taxonomy" id="550540"/>
    <lineage>
        <taxon>Bacteria</taxon>
        <taxon>Pseudomonadati</taxon>
        <taxon>Pseudomonadota</taxon>
        <taxon>Gammaproteobacteria</taxon>
        <taxon>Alteromonadales</taxon>
        <taxon>Ferrimonadaceae</taxon>
        <taxon>Ferrimonas</taxon>
    </lineage>
</organism>
<dbReference type="AlphaFoldDB" id="E1SKY6"/>
<proteinExistence type="predicted"/>
<dbReference type="eggNOG" id="ENOG5032FBS">
    <property type="taxonomic scope" value="Bacteria"/>
</dbReference>